<dbReference type="AlphaFoldDB" id="A0A1H7UKG3"/>
<dbReference type="EMBL" id="FNZN01000007">
    <property type="protein sequence ID" value="SEL97542.1"/>
    <property type="molecule type" value="Genomic_DNA"/>
</dbReference>
<protein>
    <recommendedName>
        <fullName evidence="4">Tetratricopeptide repeat-containing protein</fullName>
    </recommendedName>
</protein>
<dbReference type="Proteomes" id="UP000198990">
    <property type="component" value="Unassembled WGS sequence"/>
</dbReference>
<evidence type="ECO:0000256" key="1">
    <source>
        <dbReference type="SAM" id="SignalP"/>
    </source>
</evidence>
<feature type="signal peptide" evidence="1">
    <location>
        <begin position="1"/>
        <end position="19"/>
    </location>
</feature>
<dbReference type="PROSITE" id="PS51257">
    <property type="entry name" value="PROKAR_LIPOPROTEIN"/>
    <property type="match status" value="1"/>
</dbReference>
<keyword evidence="3" id="KW-1185">Reference proteome</keyword>
<organism evidence="2 3">
    <name type="scientific">Maribacter orientalis</name>
    <dbReference type="NCBI Taxonomy" id="228957"/>
    <lineage>
        <taxon>Bacteria</taxon>
        <taxon>Pseudomonadati</taxon>
        <taxon>Bacteroidota</taxon>
        <taxon>Flavobacteriia</taxon>
        <taxon>Flavobacteriales</taxon>
        <taxon>Flavobacteriaceae</taxon>
        <taxon>Maribacter</taxon>
    </lineage>
</organism>
<evidence type="ECO:0000313" key="2">
    <source>
        <dbReference type="EMBL" id="SEL97542.1"/>
    </source>
</evidence>
<dbReference type="Pfam" id="PF19867">
    <property type="entry name" value="DUF6340"/>
    <property type="match status" value="1"/>
</dbReference>
<evidence type="ECO:0008006" key="4">
    <source>
        <dbReference type="Google" id="ProtNLM"/>
    </source>
</evidence>
<dbReference type="InterPro" id="IPR045921">
    <property type="entry name" value="DUF6340"/>
</dbReference>
<dbReference type="STRING" id="228957.SAMN04488008_107152"/>
<reference evidence="3" key="1">
    <citation type="submission" date="2016-10" db="EMBL/GenBank/DDBJ databases">
        <authorList>
            <person name="Varghese N."/>
            <person name="Submissions S."/>
        </authorList>
    </citation>
    <scope>NUCLEOTIDE SEQUENCE [LARGE SCALE GENOMIC DNA]</scope>
    <source>
        <strain evidence="3">DSM 16471</strain>
    </source>
</reference>
<keyword evidence="1" id="KW-0732">Signal</keyword>
<dbReference type="OrthoDB" id="632318at2"/>
<gene>
    <name evidence="2" type="ORF">SAMN04488008_107152</name>
</gene>
<dbReference type="RefSeq" id="WP_091625905.1">
    <property type="nucleotide sequence ID" value="NZ_FNZN01000007.1"/>
</dbReference>
<accession>A0A1H7UKG3</accession>
<feature type="chain" id="PRO_5011439985" description="Tetratricopeptide repeat-containing protein" evidence="1">
    <location>
        <begin position="20"/>
        <end position="349"/>
    </location>
</feature>
<name>A0A1H7UKG3_9FLAO</name>
<proteinExistence type="predicted"/>
<sequence length="349" mass="39136">MKNLVFKLLLIFTSFSIIACSSTNRLTMGITQPAQVSIPSDVASIGIINRSTASEKNKIIDKIDKVLSLEGLNLDKEGAQNAILGLTYELERGNRFETVKILEGQKDFEKGLGVFPSALSWEIVDQICKENGVDILFSLEFYDTDTAVDYEMTMVRVPNNLGIVAEVPGHRIKLNTVIKNGWRVYDPTSRIIVDEYISNDQVYSKGEGINPIKAFDAVMGRKETVLDVSTNLGSNYASYTKPERIRIARDYFVRGSSNFKIAKRRAQTGNWDGAAELWNAELNNSNLKVAGRAYYNMAISNEINGNLDKAIEFASKAYADYGNKEGLRYVNMLKRRVVNQQELERQLAK</sequence>
<evidence type="ECO:0000313" key="3">
    <source>
        <dbReference type="Proteomes" id="UP000198990"/>
    </source>
</evidence>